<protein>
    <recommendedName>
        <fullName evidence="7">RDD domain-containing protein</fullName>
    </recommendedName>
</protein>
<evidence type="ECO:0000256" key="5">
    <source>
        <dbReference type="ARBA" id="ARBA00023136"/>
    </source>
</evidence>
<dbReference type="RefSeq" id="WP_420038869.1">
    <property type="nucleotide sequence ID" value="NZ_CP128986.1"/>
</dbReference>
<dbReference type="InterPro" id="IPR051791">
    <property type="entry name" value="Pra-immunoreactive"/>
</dbReference>
<proteinExistence type="predicted"/>
<evidence type="ECO:0000256" key="3">
    <source>
        <dbReference type="ARBA" id="ARBA00022692"/>
    </source>
</evidence>
<feature type="transmembrane region" description="Helical" evidence="6">
    <location>
        <begin position="26"/>
        <end position="47"/>
    </location>
</feature>
<evidence type="ECO:0000256" key="4">
    <source>
        <dbReference type="ARBA" id="ARBA00022989"/>
    </source>
</evidence>
<evidence type="ECO:0000256" key="1">
    <source>
        <dbReference type="ARBA" id="ARBA00004651"/>
    </source>
</evidence>
<keyword evidence="4 6" id="KW-1133">Transmembrane helix</keyword>
<keyword evidence="2" id="KW-1003">Cell membrane</keyword>
<dbReference type="PANTHER" id="PTHR36115:SF6">
    <property type="entry name" value="PROLINE-RICH ANTIGEN HOMOLOG"/>
    <property type="match status" value="1"/>
</dbReference>
<reference evidence="8" key="1">
    <citation type="submission" date="2023-06" db="EMBL/GenBank/DDBJ databases">
        <title>Gordonia sp. nov. and Pseudochrobactrum sp. nov., two species isolated from the burying beetle Nicrophorus vespilloides.</title>
        <authorList>
            <person name="Poehlein A."/>
            <person name="Guzman J."/>
            <person name="Daniel R."/>
            <person name="Vilcinskas A."/>
        </authorList>
    </citation>
    <scope>NUCLEOTIDE SEQUENCE</scope>
    <source>
        <strain evidence="8">MP11Mi</strain>
    </source>
</reference>
<keyword evidence="5 6" id="KW-0472">Membrane</keyword>
<evidence type="ECO:0000256" key="6">
    <source>
        <dbReference type="SAM" id="Phobius"/>
    </source>
</evidence>
<dbReference type="GO" id="GO:0005886">
    <property type="term" value="C:plasma membrane"/>
    <property type="evidence" value="ECO:0007669"/>
    <property type="project" value="UniProtKB-SubCell"/>
</dbReference>
<evidence type="ECO:0000256" key="2">
    <source>
        <dbReference type="ARBA" id="ARBA00022475"/>
    </source>
</evidence>
<dbReference type="InterPro" id="IPR010432">
    <property type="entry name" value="RDD"/>
</dbReference>
<accession>A0AA97CXN4</accession>
<dbReference type="AlphaFoldDB" id="A0AA97CXN4"/>
<comment type="subcellular location">
    <subcellularLocation>
        <location evidence="1">Cell membrane</location>
        <topology evidence="1">Multi-pass membrane protein</topology>
    </subcellularLocation>
</comment>
<name>A0AA97CXN4_9ACTN</name>
<gene>
    <name evidence="8" type="ORF">MP11Mi_21110</name>
</gene>
<dbReference type="Pfam" id="PF06271">
    <property type="entry name" value="RDD"/>
    <property type="match status" value="1"/>
</dbReference>
<organism evidence="8">
    <name type="scientific">Gordonia sp. MP11Mi</name>
    <dbReference type="NCBI Taxonomy" id="3022769"/>
    <lineage>
        <taxon>Bacteria</taxon>
        <taxon>Bacillati</taxon>
        <taxon>Actinomycetota</taxon>
        <taxon>Actinomycetes</taxon>
        <taxon>Mycobacteriales</taxon>
        <taxon>Gordoniaceae</taxon>
        <taxon>Gordonia</taxon>
    </lineage>
</organism>
<dbReference type="PANTHER" id="PTHR36115">
    <property type="entry name" value="PROLINE-RICH ANTIGEN HOMOLOG-RELATED"/>
    <property type="match status" value="1"/>
</dbReference>
<feature type="transmembrane region" description="Helical" evidence="6">
    <location>
        <begin position="107"/>
        <end position="126"/>
    </location>
</feature>
<feature type="domain" description="RDD" evidence="7">
    <location>
        <begin position="13"/>
        <end position="137"/>
    </location>
</feature>
<feature type="transmembrane region" description="Helical" evidence="6">
    <location>
        <begin position="59"/>
        <end position="81"/>
    </location>
</feature>
<evidence type="ECO:0000313" key="8">
    <source>
        <dbReference type="EMBL" id="WOC13014.1"/>
    </source>
</evidence>
<dbReference type="EMBL" id="CP128986">
    <property type="protein sequence ID" value="WOC13014.1"/>
    <property type="molecule type" value="Genomic_DNA"/>
</dbReference>
<sequence>MNDGRAPEPVRDAGIVSRTLAAGVDLAVVLMLMSGSYLAIAFVVFAVNVRDFHFPTVPWIFSATGFFVASVVYLFVCWAVTDRSVGQAVLGLRVASSKGGRVKVHWLLLRALFCTVFPIGLAWVALSSRRRSLQDIVLRTRVVYTK</sequence>
<keyword evidence="3 6" id="KW-0812">Transmembrane</keyword>
<evidence type="ECO:0000259" key="7">
    <source>
        <dbReference type="Pfam" id="PF06271"/>
    </source>
</evidence>